<dbReference type="Gene3D" id="1.20.272.10">
    <property type="match status" value="1"/>
</dbReference>
<accession>A4RZK7</accession>
<feature type="region of interest" description="Disordered" evidence="1">
    <location>
        <begin position="67"/>
        <end position="87"/>
    </location>
</feature>
<evidence type="ECO:0000256" key="1">
    <source>
        <dbReference type="SAM" id="MobiDB-lite"/>
    </source>
</evidence>
<keyword evidence="3" id="KW-1185">Reference proteome</keyword>
<evidence type="ECO:0008006" key="4">
    <source>
        <dbReference type="Google" id="ProtNLM"/>
    </source>
</evidence>
<dbReference type="KEGG" id="olu:OSTLU_32422"/>
<dbReference type="OrthoDB" id="498157at2759"/>
<protein>
    <recommendedName>
        <fullName evidence="4">UBZ4-type domain-containing protein</fullName>
    </recommendedName>
</protein>
<dbReference type="Gramene" id="ABO97105">
    <property type="protein sequence ID" value="ABO97105"/>
    <property type="gene ID" value="OSTLU_32422"/>
</dbReference>
<dbReference type="Proteomes" id="UP000001568">
    <property type="component" value="Chromosome 7"/>
</dbReference>
<proteinExistence type="predicted"/>
<reference evidence="2 3" key="1">
    <citation type="journal article" date="2007" name="Proc. Natl. Acad. Sci. U.S.A.">
        <title>The tiny eukaryote Ostreococcus provides genomic insights into the paradox of plankton speciation.</title>
        <authorList>
            <person name="Palenik B."/>
            <person name="Grimwood J."/>
            <person name="Aerts A."/>
            <person name="Rouze P."/>
            <person name="Salamov A."/>
            <person name="Putnam N."/>
            <person name="Dupont C."/>
            <person name="Jorgensen R."/>
            <person name="Derelle E."/>
            <person name="Rombauts S."/>
            <person name="Zhou K."/>
            <person name="Otillar R."/>
            <person name="Merchant S.S."/>
            <person name="Podell S."/>
            <person name="Gaasterland T."/>
            <person name="Napoli C."/>
            <person name="Gendler K."/>
            <person name="Manuell A."/>
            <person name="Tai V."/>
            <person name="Vallon O."/>
            <person name="Piganeau G."/>
            <person name="Jancek S."/>
            <person name="Heijde M."/>
            <person name="Jabbari K."/>
            <person name="Bowler C."/>
            <person name="Lohr M."/>
            <person name="Robbens S."/>
            <person name="Werner G."/>
            <person name="Dubchak I."/>
            <person name="Pazour G.J."/>
            <person name="Ren Q."/>
            <person name="Paulsen I."/>
            <person name="Delwiche C."/>
            <person name="Schmutz J."/>
            <person name="Rokhsar D."/>
            <person name="Van de Peer Y."/>
            <person name="Moreau H."/>
            <person name="Grigoriev I.V."/>
        </authorList>
    </citation>
    <scope>NUCLEOTIDE SEQUENCE [LARGE SCALE GENOMIC DNA]</scope>
    <source>
        <strain evidence="2 3">CCE9901</strain>
    </source>
</reference>
<dbReference type="EMBL" id="CP000587">
    <property type="protein sequence ID" value="ABO97105.1"/>
    <property type="molecule type" value="Genomic_DNA"/>
</dbReference>
<dbReference type="AlphaFoldDB" id="A4RZK7"/>
<name>A4RZK7_OSTLU</name>
<dbReference type="GeneID" id="5003072"/>
<dbReference type="RefSeq" id="XP_001418812.1">
    <property type="nucleotide sequence ID" value="XM_001418775.1"/>
</dbReference>
<organism evidence="2 3">
    <name type="scientific">Ostreococcus lucimarinus (strain CCE9901)</name>
    <dbReference type="NCBI Taxonomy" id="436017"/>
    <lineage>
        <taxon>Eukaryota</taxon>
        <taxon>Viridiplantae</taxon>
        <taxon>Chlorophyta</taxon>
        <taxon>Mamiellophyceae</taxon>
        <taxon>Mamiellales</taxon>
        <taxon>Bathycoccaceae</taxon>
        <taxon>Ostreococcus</taxon>
    </lineage>
</organism>
<gene>
    <name evidence="2" type="ORF">OSTLU_32422</name>
</gene>
<sequence length="521" mass="57385">MTHKRGSIAAYFAPAVKTPSAADGAKKARTSTDSSSRFERCPLCAKNVAKMLLESHVGTCIIRERREDGDSDAEVAEKQPATKPKPATNAFASMMAAQRERERERIFLLTYDAARSRWDVSLSLGKSIKAESSAKWASQVVVKEKLASGTTCSTTLKLMTDVASDDGPDQENALREALRDAKEYAEVRASRASADGEQLKLSVIKSALQKNIRRGRAAAASRVAMHMCLDPQALIECVRRLVIISLEDAILHPDVVLLTWLMCATSKGFEPTDALRAAVARIAGEMAAIRIKDSVSYGVAGDSASGMLALNDVEAALPAAEATVVQALMIRAHFGGMPGDVAMLHGFSHVWFNRFKQTAKSNDVPLEYDELRNPEIIDDKSPWLSYLELAFDAAREATDAAKTWGGFMRRDDIPIAAVDFHVSSCVEHVLQAPAVRLRIVEAGERFGFGDSIDVADRTKSAIWRHSAGVNKKSNIALRNTVVKTMIHPPTKKEQLSLAIWEIIREDYERWVRRYLAFRMPR</sequence>
<evidence type="ECO:0000313" key="3">
    <source>
        <dbReference type="Proteomes" id="UP000001568"/>
    </source>
</evidence>
<dbReference type="OMA" id="MCATSKG"/>
<dbReference type="eggNOG" id="ENOG502S5HM">
    <property type="taxonomic scope" value="Eukaryota"/>
</dbReference>
<dbReference type="HOGENOM" id="CLU_523165_0_0_1"/>
<evidence type="ECO:0000313" key="2">
    <source>
        <dbReference type="EMBL" id="ABO97105.1"/>
    </source>
</evidence>